<keyword evidence="6" id="KW-0479">Metal-binding</keyword>
<feature type="domain" description="Thiamine phosphate synthase/TenI" evidence="16">
    <location>
        <begin position="101"/>
        <end position="284"/>
    </location>
</feature>
<dbReference type="Pfam" id="PF02581">
    <property type="entry name" value="TMP-TENI"/>
    <property type="match status" value="1"/>
</dbReference>
<protein>
    <submittedName>
        <fullName evidence="17">Thiamine-phosphate diphosphorylase / hydroxyethylthiazole kinase</fullName>
    </submittedName>
</protein>
<gene>
    <name evidence="17" type="ORF">Rt10032_c06g2951</name>
</gene>
<comment type="pathway">
    <text evidence="3">Cofactor biosynthesis; thiamine diphosphate biosynthesis; 4-methyl-5-(2-phosphoethyl)-thiazole from 5-(2-hydroxyethyl)-4-methylthiazole: step 1/1.</text>
</comment>
<dbReference type="UniPathway" id="UPA00060">
    <property type="reaction ID" value="UER00139"/>
</dbReference>
<evidence type="ECO:0000256" key="3">
    <source>
        <dbReference type="ARBA" id="ARBA00004868"/>
    </source>
</evidence>
<dbReference type="AlphaFoldDB" id="A0A511KHK0"/>
<dbReference type="GO" id="GO:0000287">
    <property type="term" value="F:magnesium ion binding"/>
    <property type="evidence" value="ECO:0007669"/>
    <property type="project" value="InterPro"/>
</dbReference>
<dbReference type="GO" id="GO:0005524">
    <property type="term" value="F:ATP binding"/>
    <property type="evidence" value="ECO:0007669"/>
    <property type="project" value="UniProtKB-KW"/>
</dbReference>
<dbReference type="SUPFAM" id="SSF51391">
    <property type="entry name" value="Thiamin phosphate synthase"/>
    <property type="match status" value="1"/>
</dbReference>
<dbReference type="Proteomes" id="UP000321518">
    <property type="component" value="Unassembled WGS sequence"/>
</dbReference>
<dbReference type="InterPro" id="IPR013785">
    <property type="entry name" value="Aldolase_TIM"/>
</dbReference>
<sequence length="594" mass="63261">MLLRAAEARQEAQRMPSNLPNSSEEAGLLSPTRSLRSSTSAGSFAFLDAPGDSWHRYITLARPSVPSRKMPKPTPDYSLYYVTGRSLLPTPPNSYTGHVGDYYLSHLEEALKGGVTVVQVREKDVDGKEFLEVAKRVKEVCDKYDVPLFINDRVDIALALRCHCHVGQTDLPARLVRQLLGPDALIGVSVNTPEEMQVVMDEGVVDYVGVGPCFGTQTKKNLNPILGPRGARAVLETLGESKIKAVIIGGITPSTIPNVLAQTRAPLPSGGYRSLDGLAVVSAIAASTEPESAARELREMFERKPTYPLRSPNAEALSAEQVVEEAVELLRILKDGKKTPLVHHITNFVVMNDTANLTLAFGASPIMSASPDEAPHLSKLISCLLLNLGTITEAQLNAQKIAGAAANRNGKPVVFDPVGVGATEYRKKSASDLLNICHVSIIKGNAGEIGALAGLSEVKARGVDSVGKGFKDPATVVKTLAAREKLIVAMSGETDYISDGSVCFTIKNGTFWQEKITGSGCMASAAVALFAGLEHESGPLVAAVAGLLAINVAAEIAAGRPEVNGPNTFRAALIDACYNLRVEDVRSRAKVQRI</sequence>
<comment type="catalytic activity">
    <reaction evidence="14">
        <text>2-[(2R,5Z)-2-carboxy-4-methylthiazol-5(2H)-ylidene]ethyl phosphate + 4-amino-2-methyl-5-(diphosphooxymethyl)pyrimidine + 2 H(+) = thiamine phosphate + CO2 + diphosphate</text>
        <dbReference type="Rhea" id="RHEA:47844"/>
        <dbReference type="ChEBI" id="CHEBI:15378"/>
        <dbReference type="ChEBI" id="CHEBI:16526"/>
        <dbReference type="ChEBI" id="CHEBI:33019"/>
        <dbReference type="ChEBI" id="CHEBI:37575"/>
        <dbReference type="ChEBI" id="CHEBI:57841"/>
        <dbReference type="ChEBI" id="CHEBI:62899"/>
        <dbReference type="EC" id="2.5.1.3"/>
    </reaction>
</comment>
<dbReference type="InterPro" id="IPR022998">
    <property type="entry name" value="ThiamineP_synth_TenI"/>
</dbReference>
<keyword evidence="8 17" id="KW-0418">Kinase</keyword>
<dbReference type="GO" id="GO:0004789">
    <property type="term" value="F:thiamine-phosphate diphosphorylase activity"/>
    <property type="evidence" value="ECO:0007669"/>
    <property type="project" value="UniProtKB-EC"/>
</dbReference>
<evidence type="ECO:0000256" key="15">
    <source>
        <dbReference type="SAM" id="MobiDB-lite"/>
    </source>
</evidence>
<reference evidence="17 18" key="1">
    <citation type="submission" date="2019-07" db="EMBL/GenBank/DDBJ databases">
        <title>Rhodotorula toruloides NBRC10032 genome sequencing.</title>
        <authorList>
            <person name="Shida Y."/>
            <person name="Takaku H."/>
            <person name="Ogasawara W."/>
            <person name="Mori K."/>
        </authorList>
    </citation>
    <scope>NUCLEOTIDE SEQUENCE [LARGE SCALE GENOMIC DNA]</scope>
    <source>
        <strain evidence="17 18">NBRC10032</strain>
    </source>
</reference>
<evidence type="ECO:0000256" key="9">
    <source>
        <dbReference type="ARBA" id="ARBA00022840"/>
    </source>
</evidence>
<keyword evidence="7" id="KW-0547">Nucleotide-binding</keyword>
<dbReference type="NCBIfam" id="TIGR00693">
    <property type="entry name" value="thiE"/>
    <property type="match status" value="1"/>
</dbReference>
<proteinExistence type="inferred from homology"/>
<dbReference type="Gene3D" id="3.20.20.70">
    <property type="entry name" value="Aldolase class I"/>
    <property type="match status" value="1"/>
</dbReference>
<evidence type="ECO:0000256" key="10">
    <source>
        <dbReference type="ARBA" id="ARBA00022842"/>
    </source>
</evidence>
<dbReference type="InterPro" id="IPR036206">
    <property type="entry name" value="ThiamineP_synth_sf"/>
</dbReference>
<organism evidence="17 18">
    <name type="scientific">Rhodotorula toruloides</name>
    <name type="common">Yeast</name>
    <name type="synonym">Rhodosporidium toruloides</name>
    <dbReference type="NCBI Taxonomy" id="5286"/>
    <lineage>
        <taxon>Eukaryota</taxon>
        <taxon>Fungi</taxon>
        <taxon>Dikarya</taxon>
        <taxon>Basidiomycota</taxon>
        <taxon>Pucciniomycotina</taxon>
        <taxon>Microbotryomycetes</taxon>
        <taxon>Sporidiobolales</taxon>
        <taxon>Sporidiobolaceae</taxon>
        <taxon>Rhodotorula</taxon>
    </lineage>
</organism>
<dbReference type="NCBIfam" id="NF006830">
    <property type="entry name" value="PRK09355.1"/>
    <property type="match status" value="1"/>
</dbReference>
<dbReference type="OrthoDB" id="4994at2759"/>
<evidence type="ECO:0000256" key="11">
    <source>
        <dbReference type="ARBA" id="ARBA00022977"/>
    </source>
</evidence>
<evidence type="ECO:0000313" key="18">
    <source>
        <dbReference type="Proteomes" id="UP000321518"/>
    </source>
</evidence>
<feature type="compositionally biased region" description="Basic and acidic residues" evidence="15">
    <location>
        <begin position="1"/>
        <end position="12"/>
    </location>
</feature>
<evidence type="ECO:0000256" key="13">
    <source>
        <dbReference type="ARBA" id="ARBA00047851"/>
    </source>
</evidence>
<comment type="pathway">
    <text evidence="4">Cofactor biosynthesis; thiamine diphosphate biosynthesis; thiamine phosphate from 4-amino-2-methyl-5-diphosphomethylpyrimidine and 4-methyl-5-(2-phosphoethyl)-thiazole: step 1/1.</text>
</comment>
<evidence type="ECO:0000256" key="2">
    <source>
        <dbReference type="ARBA" id="ARBA00001946"/>
    </source>
</evidence>
<dbReference type="InterPro" id="IPR034291">
    <property type="entry name" value="TMP_synthase"/>
</dbReference>
<dbReference type="PRINTS" id="PR01099">
    <property type="entry name" value="HYETHTZKNASE"/>
</dbReference>
<dbReference type="GO" id="GO:0004417">
    <property type="term" value="F:hydroxyethylthiazole kinase activity"/>
    <property type="evidence" value="ECO:0007669"/>
    <property type="project" value="UniProtKB-EC"/>
</dbReference>
<dbReference type="InterPro" id="IPR000417">
    <property type="entry name" value="Hyethyz_kinase"/>
</dbReference>
<evidence type="ECO:0000256" key="14">
    <source>
        <dbReference type="ARBA" id="ARBA00047883"/>
    </source>
</evidence>
<feature type="compositionally biased region" description="Polar residues" evidence="15">
    <location>
        <begin position="15"/>
        <end position="24"/>
    </location>
</feature>
<dbReference type="EMBL" id="BJWK01000006">
    <property type="protein sequence ID" value="GEM08934.1"/>
    <property type="molecule type" value="Genomic_DNA"/>
</dbReference>
<dbReference type="Gene3D" id="3.40.1190.20">
    <property type="match status" value="1"/>
</dbReference>
<evidence type="ECO:0000256" key="8">
    <source>
        <dbReference type="ARBA" id="ARBA00022777"/>
    </source>
</evidence>
<keyword evidence="11" id="KW-0784">Thiamine biosynthesis</keyword>
<dbReference type="HAMAP" id="MF_00097">
    <property type="entry name" value="TMP_synthase"/>
    <property type="match status" value="1"/>
</dbReference>
<evidence type="ECO:0000256" key="12">
    <source>
        <dbReference type="ARBA" id="ARBA00047334"/>
    </source>
</evidence>
<evidence type="ECO:0000256" key="1">
    <source>
        <dbReference type="ARBA" id="ARBA00001771"/>
    </source>
</evidence>
<dbReference type="PANTHER" id="PTHR20857:SF23">
    <property type="entry name" value="THIAMINE BIOSYNTHETIC BIFUNCTIONAL ENZYME"/>
    <property type="match status" value="1"/>
</dbReference>
<dbReference type="GO" id="GO:0009228">
    <property type="term" value="P:thiamine biosynthetic process"/>
    <property type="evidence" value="ECO:0007669"/>
    <property type="project" value="UniProtKB-KW"/>
</dbReference>
<feature type="region of interest" description="Disordered" evidence="15">
    <location>
        <begin position="1"/>
        <end position="34"/>
    </location>
</feature>
<accession>A0A511KHK0</accession>
<dbReference type="InterPro" id="IPR029056">
    <property type="entry name" value="Ribokinase-like"/>
</dbReference>
<dbReference type="GO" id="GO:0009229">
    <property type="term" value="P:thiamine diphosphate biosynthetic process"/>
    <property type="evidence" value="ECO:0007669"/>
    <property type="project" value="UniProtKB-UniPathway"/>
</dbReference>
<keyword evidence="5" id="KW-0808">Transferase</keyword>
<dbReference type="PANTHER" id="PTHR20857">
    <property type="entry name" value="THIAMINE-PHOSPHATE PYROPHOSPHORYLASE"/>
    <property type="match status" value="1"/>
</dbReference>
<evidence type="ECO:0000256" key="5">
    <source>
        <dbReference type="ARBA" id="ARBA00022679"/>
    </source>
</evidence>
<evidence type="ECO:0000256" key="4">
    <source>
        <dbReference type="ARBA" id="ARBA00005165"/>
    </source>
</evidence>
<dbReference type="CDD" id="cd01170">
    <property type="entry name" value="THZ_kinase"/>
    <property type="match status" value="1"/>
</dbReference>
<comment type="catalytic activity">
    <reaction evidence="12">
        <text>4-methyl-5-(2-phosphooxyethyl)-thiazole + 4-amino-2-methyl-5-(diphosphooxymethyl)pyrimidine + H(+) = thiamine phosphate + diphosphate</text>
        <dbReference type="Rhea" id="RHEA:22328"/>
        <dbReference type="ChEBI" id="CHEBI:15378"/>
        <dbReference type="ChEBI" id="CHEBI:33019"/>
        <dbReference type="ChEBI" id="CHEBI:37575"/>
        <dbReference type="ChEBI" id="CHEBI:57841"/>
        <dbReference type="ChEBI" id="CHEBI:58296"/>
        <dbReference type="EC" id="2.5.1.3"/>
    </reaction>
</comment>
<comment type="catalytic activity">
    <reaction evidence="1">
        <text>5-(2-hydroxyethyl)-4-methylthiazole + ATP = 4-methyl-5-(2-phosphooxyethyl)-thiazole + ADP + H(+)</text>
        <dbReference type="Rhea" id="RHEA:24212"/>
        <dbReference type="ChEBI" id="CHEBI:15378"/>
        <dbReference type="ChEBI" id="CHEBI:17957"/>
        <dbReference type="ChEBI" id="CHEBI:30616"/>
        <dbReference type="ChEBI" id="CHEBI:58296"/>
        <dbReference type="ChEBI" id="CHEBI:456216"/>
        <dbReference type="EC" id="2.7.1.50"/>
    </reaction>
</comment>
<comment type="caution">
    <text evidence="17">The sequence shown here is derived from an EMBL/GenBank/DDBJ whole genome shotgun (WGS) entry which is preliminary data.</text>
</comment>
<dbReference type="Pfam" id="PF02110">
    <property type="entry name" value="HK"/>
    <property type="match status" value="1"/>
</dbReference>
<evidence type="ECO:0000256" key="6">
    <source>
        <dbReference type="ARBA" id="ARBA00022723"/>
    </source>
</evidence>
<evidence type="ECO:0000259" key="16">
    <source>
        <dbReference type="Pfam" id="PF02581"/>
    </source>
</evidence>
<dbReference type="SUPFAM" id="SSF53613">
    <property type="entry name" value="Ribokinase-like"/>
    <property type="match status" value="1"/>
</dbReference>
<name>A0A511KHK0_RHOTO</name>
<evidence type="ECO:0000256" key="7">
    <source>
        <dbReference type="ARBA" id="ARBA00022741"/>
    </source>
</evidence>
<dbReference type="CDD" id="cd00564">
    <property type="entry name" value="TMP_TenI"/>
    <property type="match status" value="1"/>
</dbReference>
<dbReference type="GO" id="GO:0005737">
    <property type="term" value="C:cytoplasm"/>
    <property type="evidence" value="ECO:0007669"/>
    <property type="project" value="TreeGrafter"/>
</dbReference>
<comment type="cofactor">
    <cofactor evidence="2">
        <name>Mg(2+)</name>
        <dbReference type="ChEBI" id="CHEBI:18420"/>
    </cofactor>
</comment>
<keyword evidence="10" id="KW-0460">Magnesium</keyword>
<dbReference type="HAMAP" id="MF_00228">
    <property type="entry name" value="Thz_kinase"/>
    <property type="match status" value="1"/>
</dbReference>
<evidence type="ECO:0000313" key="17">
    <source>
        <dbReference type="EMBL" id="GEM08934.1"/>
    </source>
</evidence>
<keyword evidence="9" id="KW-0067">ATP-binding</keyword>
<comment type="catalytic activity">
    <reaction evidence="13">
        <text>2-(2-carboxy-4-methylthiazol-5-yl)ethyl phosphate + 4-amino-2-methyl-5-(diphosphooxymethyl)pyrimidine + 2 H(+) = thiamine phosphate + CO2 + diphosphate</text>
        <dbReference type="Rhea" id="RHEA:47848"/>
        <dbReference type="ChEBI" id="CHEBI:15378"/>
        <dbReference type="ChEBI" id="CHEBI:16526"/>
        <dbReference type="ChEBI" id="CHEBI:33019"/>
        <dbReference type="ChEBI" id="CHEBI:37575"/>
        <dbReference type="ChEBI" id="CHEBI:57841"/>
        <dbReference type="ChEBI" id="CHEBI:62890"/>
        <dbReference type="EC" id="2.5.1.3"/>
    </reaction>
</comment>